<dbReference type="Gene3D" id="1.10.287.470">
    <property type="entry name" value="Helix hairpin bin"/>
    <property type="match status" value="1"/>
</dbReference>
<gene>
    <name evidence="2" type="ORF">MNB_SV-6-1617</name>
</gene>
<dbReference type="GO" id="GO:0015562">
    <property type="term" value="F:efflux transmembrane transporter activity"/>
    <property type="evidence" value="ECO:0007669"/>
    <property type="project" value="TreeGrafter"/>
</dbReference>
<dbReference type="EMBL" id="FPHC01000016">
    <property type="protein sequence ID" value="SFV50897.1"/>
    <property type="molecule type" value="Genomic_DNA"/>
</dbReference>
<reference evidence="2" key="1">
    <citation type="submission" date="2016-10" db="EMBL/GenBank/DDBJ databases">
        <authorList>
            <person name="de Groot N.N."/>
        </authorList>
    </citation>
    <scope>NUCLEOTIDE SEQUENCE</scope>
</reference>
<evidence type="ECO:0000259" key="1">
    <source>
        <dbReference type="Pfam" id="PF25917"/>
    </source>
</evidence>
<dbReference type="PANTHER" id="PTHR30469">
    <property type="entry name" value="MULTIDRUG RESISTANCE PROTEIN MDTA"/>
    <property type="match status" value="1"/>
</dbReference>
<dbReference type="PANTHER" id="PTHR30469:SF15">
    <property type="entry name" value="HLYD FAMILY OF SECRETION PROTEINS"/>
    <property type="match status" value="1"/>
</dbReference>
<dbReference type="SUPFAM" id="SSF111369">
    <property type="entry name" value="HlyD-like secretion proteins"/>
    <property type="match status" value="1"/>
</dbReference>
<dbReference type="GO" id="GO:1990281">
    <property type="term" value="C:efflux pump complex"/>
    <property type="evidence" value="ECO:0007669"/>
    <property type="project" value="TreeGrafter"/>
</dbReference>
<dbReference type="AlphaFoldDB" id="A0A1W1BBL8"/>
<evidence type="ECO:0000313" key="2">
    <source>
        <dbReference type="EMBL" id="SFV50897.1"/>
    </source>
</evidence>
<protein>
    <submittedName>
        <fullName evidence="2">Membrane-fusion protein</fullName>
    </submittedName>
</protein>
<dbReference type="Gene3D" id="2.40.50.100">
    <property type="match status" value="1"/>
</dbReference>
<dbReference type="InterPro" id="IPR006143">
    <property type="entry name" value="RND_pump_MFP"/>
</dbReference>
<dbReference type="Pfam" id="PF25917">
    <property type="entry name" value="BSH_RND"/>
    <property type="match status" value="1"/>
</dbReference>
<dbReference type="Gene3D" id="2.40.30.170">
    <property type="match status" value="1"/>
</dbReference>
<proteinExistence type="predicted"/>
<sequence length="356" mass="39546">MIKKILALIVVAAIAVAGVRLIKERKSTVENMPTPKLPNLSISLTKAYQGSIEQKEGFLALLQSQREVKISTKLSGYVKDIMVTESQSVKRGDTLIVIDNRELLASLKSLKASLSQQNSDYALTKKIYERNYKLYKAGALPKEKLEELRLGLDGKKTLIVSTQEKINQLNIQLEYLKIKAPFDGIVGNIFIREGDLSAPGKPIMTLSQTKQKMTFSFVSGKNSIKRGQTVLKDNKPIGKIKIIYTQAKNGLSVAEVELKSRLNLPEGSFVSISVVTQTYKGCIVPANTLVHKNLSTQIMLYKEERFTPLDIKVIFENSSVALIKPCPNWDIAKGSETKLSKLPFYDKVKVRGGADE</sequence>
<feature type="domain" description="Multidrug resistance protein MdtA-like barrel-sandwich hybrid" evidence="1">
    <location>
        <begin position="66"/>
        <end position="201"/>
    </location>
</feature>
<accession>A0A1W1BBL8</accession>
<dbReference type="NCBIfam" id="TIGR01730">
    <property type="entry name" value="RND_mfp"/>
    <property type="match status" value="1"/>
</dbReference>
<dbReference type="InterPro" id="IPR058625">
    <property type="entry name" value="MdtA-like_BSH"/>
</dbReference>
<name>A0A1W1BBL8_9ZZZZ</name>
<organism evidence="2">
    <name type="scientific">hydrothermal vent metagenome</name>
    <dbReference type="NCBI Taxonomy" id="652676"/>
    <lineage>
        <taxon>unclassified sequences</taxon>
        <taxon>metagenomes</taxon>
        <taxon>ecological metagenomes</taxon>
    </lineage>
</organism>